<dbReference type="InterPro" id="IPR032710">
    <property type="entry name" value="NTF2-like_dom_sf"/>
</dbReference>
<gene>
    <name evidence="2" type="ORF">PZL22_005878</name>
</gene>
<dbReference type="Proteomes" id="UP001233264">
    <property type="component" value="Plasmid pSkuCCBAU71714a"/>
</dbReference>
<dbReference type="EMBL" id="CP120366">
    <property type="protein sequence ID" value="WHS95737.1"/>
    <property type="molecule type" value="Genomic_DNA"/>
</dbReference>
<name>A0ABY8TD59_9HYPH</name>
<keyword evidence="2" id="KW-0614">Plasmid</keyword>
<reference evidence="2 3" key="1">
    <citation type="submission" date="2023-03" db="EMBL/GenBank/DDBJ databases">
        <authorList>
            <person name="Menendez E."/>
            <person name="Kaur S."/>
            <person name="Flores-Felix J.D."/>
            <person name="diCenzo G.C."/>
            <person name="Peix A."/>
            <person name="Velazquez E."/>
        </authorList>
    </citation>
    <scope>NUCLEOTIDE SEQUENCE [LARGE SCALE GENOMIC DNA]</scope>
    <source>
        <strain evidence="2 3">CCBAU 71714</strain>
        <plasmid evidence="2 3">pSkuCCBAU71714a</plasmid>
    </source>
</reference>
<accession>A0ABY8TD59</accession>
<evidence type="ECO:0000313" key="2">
    <source>
        <dbReference type="EMBL" id="WHS95737.1"/>
    </source>
</evidence>
<keyword evidence="3" id="KW-1185">Reference proteome</keyword>
<feature type="domain" description="SnoaL-like" evidence="1">
    <location>
        <begin position="11"/>
        <end position="128"/>
    </location>
</feature>
<proteinExistence type="predicted"/>
<evidence type="ECO:0000313" key="3">
    <source>
        <dbReference type="Proteomes" id="UP001233264"/>
    </source>
</evidence>
<sequence length="137" mass="14866">MTHTKAPITAEDTIRSWAGAVAACDIEAVCYADPLLVFDVVGQLQREGKALYRRAWEDEFFPWHGGTGKFALRELSVHAGGDIAFATGLLDCGGTEGGRPAEYTLRLTLGLAKTPNGWYIVHEHSSEPTSFNEKVVG</sequence>
<dbReference type="InterPro" id="IPR037401">
    <property type="entry name" value="SnoaL-like"/>
</dbReference>
<dbReference type="Gene3D" id="3.10.450.50">
    <property type="match status" value="1"/>
</dbReference>
<organism evidence="2 3">
    <name type="scientific">Sinorhizobium kummerowiae</name>
    <dbReference type="NCBI Taxonomy" id="158892"/>
    <lineage>
        <taxon>Bacteria</taxon>
        <taxon>Pseudomonadati</taxon>
        <taxon>Pseudomonadota</taxon>
        <taxon>Alphaproteobacteria</taxon>
        <taxon>Hyphomicrobiales</taxon>
        <taxon>Rhizobiaceae</taxon>
        <taxon>Sinorhizobium/Ensifer group</taxon>
        <taxon>Sinorhizobium</taxon>
    </lineage>
</organism>
<evidence type="ECO:0000259" key="1">
    <source>
        <dbReference type="Pfam" id="PF13474"/>
    </source>
</evidence>
<dbReference type="Pfam" id="PF13474">
    <property type="entry name" value="SnoaL_3"/>
    <property type="match status" value="1"/>
</dbReference>
<dbReference type="SUPFAM" id="SSF54427">
    <property type="entry name" value="NTF2-like"/>
    <property type="match status" value="1"/>
</dbReference>
<dbReference type="RefSeq" id="WP_010967276.1">
    <property type="nucleotide sequence ID" value="NZ_CP120366.1"/>
</dbReference>
<protein>
    <submittedName>
        <fullName evidence="2">Nuclear transport factor 2 family protein</fullName>
    </submittedName>
</protein>
<geneLocation type="plasmid" evidence="2 3">
    <name>pSkuCCBAU71714a</name>
</geneLocation>